<dbReference type="eggNOG" id="COG1983">
    <property type="taxonomic scope" value="Bacteria"/>
</dbReference>
<evidence type="ECO:0000256" key="1">
    <source>
        <dbReference type="ARBA" id="ARBA00004162"/>
    </source>
</evidence>
<reference evidence="9" key="2">
    <citation type="submission" date="2010-01" db="EMBL/GenBank/DDBJ databases">
        <title>The complete genome of Conexibacter woesei DSM 14684.</title>
        <authorList>
            <consortium name="US DOE Joint Genome Institute (JGI-PGF)"/>
            <person name="Lucas S."/>
            <person name="Copeland A."/>
            <person name="Lapidus A."/>
            <person name="Glavina del Rio T."/>
            <person name="Dalin E."/>
            <person name="Tice H."/>
            <person name="Bruce D."/>
            <person name="Goodwin L."/>
            <person name="Pitluck S."/>
            <person name="Kyrpides N."/>
            <person name="Mavromatis K."/>
            <person name="Ivanova N."/>
            <person name="Mikhailova N."/>
            <person name="Chertkov O."/>
            <person name="Brettin T."/>
            <person name="Detter J.C."/>
            <person name="Han C."/>
            <person name="Larimer F."/>
            <person name="Land M."/>
            <person name="Hauser L."/>
            <person name="Markowitz V."/>
            <person name="Cheng J.-F."/>
            <person name="Hugenholtz P."/>
            <person name="Woyke T."/>
            <person name="Wu D."/>
            <person name="Pukall R."/>
            <person name="Steenblock K."/>
            <person name="Schneider S."/>
            <person name="Klenk H.-P."/>
            <person name="Eisen J.A."/>
        </authorList>
    </citation>
    <scope>NUCLEOTIDE SEQUENCE [LARGE SCALE GENOMIC DNA]</scope>
    <source>
        <strain evidence="9">DSM 14684 / CIP 108061 / JCM 11494 / NBRC 100937 / ID131577</strain>
    </source>
</reference>
<name>D3F0N0_CONWI</name>
<dbReference type="RefSeq" id="WP_012937015.1">
    <property type="nucleotide sequence ID" value="NC_013739.1"/>
</dbReference>
<dbReference type="STRING" id="469383.Cwoe_5559"/>
<keyword evidence="9" id="KW-1185">Reference proteome</keyword>
<keyword evidence="3 6" id="KW-0812">Transmembrane</keyword>
<feature type="transmembrane region" description="Helical" evidence="6">
    <location>
        <begin position="141"/>
        <end position="163"/>
    </location>
</feature>
<organism evidence="8 9">
    <name type="scientific">Conexibacter woesei (strain DSM 14684 / CCUG 47730 / CIP 108061 / JCM 11494 / NBRC 100937 / ID131577)</name>
    <dbReference type="NCBI Taxonomy" id="469383"/>
    <lineage>
        <taxon>Bacteria</taxon>
        <taxon>Bacillati</taxon>
        <taxon>Actinomycetota</taxon>
        <taxon>Thermoleophilia</taxon>
        <taxon>Solirubrobacterales</taxon>
        <taxon>Conexibacteraceae</taxon>
        <taxon>Conexibacter</taxon>
    </lineage>
</organism>
<gene>
    <name evidence="8" type="ordered locus">Cwoe_5559</name>
</gene>
<feature type="domain" description="Phage shock protein PspC N-terminal" evidence="7">
    <location>
        <begin position="18"/>
        <end position="74"/>
    </location>
</feature>
<evidence type="ECO:0000256" key="5">
    <source>
        <dbReference type="ARBA" id="ARBA00023136"/>
    </source>
</evidence>
<evidence type="ECO:0000256" key="3">
    <source>
        <dbReference type="ARBA" id="ARBA00022692"/>
    </source>
</evidence>
<evidence type="ECO:0000313" key="9">
    <source>
        <dbReference type="Proteomes" id="UP000008229"/>
    </source>
</evidence>
<keyword evidence="2" id="KW-1003">Cell membrane</keyword>
<dbReference type="GO" id="GO:0005886">
    <property type="term" value="C:plasma membrane"/>
    <property type="evidence" value="ECO:0007669"/>
    <property type="project" value="UniProtKB-SubCell"/>
</dbReference>
<dbReference type="KEGG" id="cwo:Cwoe_5559"/>
<dbReference type="PANTHER" id="PTHR33885">
    <property type="entry name" value="PHAGE SHOCK PROTEIN C"/>
    <property type="match status" value="1"/>
</dbReference>
<dbReference type="PANTHER" id="PTHR33885:SF3">
    <property type="entry name" value="PHAGE SHOCK PROTEIN C"/>
    <property type="match status" value="1"/>
</dbReference>
<comment type="subcellular location">
    <subcellularLocation>
        <location evidence="1">Cell membrane</location>
        <topology evidence="1">Single-pass membrane protein</topology>
    </subcellularLocation>
</comment>
<evidence type="ECO:0000256" key="6">
    <source>
        <dbReference type="SAM" id="Phobius"/>
    </source>
</evidence>
<dbReference type="AlphaFoldDB" id="D3F0N0"/>
<sequence length="371" mass="39342">MTDVTSADPGHGDPLPQPLLRAQRGRWLAGVCRGLADRWGTPVGQVRALFAVAALFAGLGVLAYVACWLVLPAEGERDDGPTLLRGFASLALLAAACAGLVTIAVAAGAVTLFGFGWAVAVAVGVLLLGALAAWPTVRPAWILLPLAAATAPAVVVAASGTYLKPTTGQEIVTPRTPAELPSGGYEAGFGDLLVDLRGFQAPPRATVPLKIRAGVGDTIVALPRDRCFNLDVRYRIGGVALRALETLTARSLGGTNTLTAYGEWQGPSSGRWLRDSSDPDAPTLQIDFSSLADQLVIRDYPGGVDPLNNASWPDSIGLPLPPDARNSNWTEDNPDPRVQRRWRAWHRESERFGRTLDRLQRGACAPAEELR</sequence>
<evidence type="ECO:0000313" key="8">
    <source>
        <dbReference type="EMBL" id="ADB53964.1"/>
    </source>
</evidence>
<dbReference type="HOGENOM" id="CLU_745371_0_0_11"/>
<dbReference type="InterPro" id="IPR007168">
    <property type="entry name" value="Phageshock_PspC_N"/>
</dbReference>
<dbReference type="Pfam" id="PF04024">
    <property type="entry name" value="PspC"/>
    <property type="match status" value="1"/>
</dbReference>
<evidence type="ECO:0000256" key="2">
    <source>
        <dbReference type="ARBA" id="ARBA00022475"/>
    </source>
</evidence>
<reference evidence="8 9" key="1">
    <citation type="journal article" date="2010" name="Stand. Genomic Sci.">
        <title>Complete genome sequence of Conexibacter woesei type strain (ID131577).</title>
        <authorList>
            <person name="Pukall R."/>
            <person name="Lapidus A."/>
            <person name="Glavina Del Rio T."/>
            <person name="Copeland A."/>
            <person name="Tice H."/>
            <person name="Cheng J.-F."/>
            <person name="Lucas S."/>
            <person name="Chen F."/>
            <person name="Nolan M."/>
            <person name="Bruce D."/>
            <person name="Goodwin L."/>
            <person name="Pitluck S."/>
            <person name="Mavromatis K."/>
            <person name="Ivanova N."/>
            <person name="Ovchinnikova G."/>
            <person name="Pati A."/>
            <person name="Chen A."/>
            <person name="Palaniappan K."/>
            <person name="Land M."/>
            <person name="Hauser L."/>
            <person name="Chang Y.-J."/>
            <person name="Jeffries C.D."/>
            <person name="Chain P."/>
            <person name="Meincke L."/>
            <person name="Sims D."/>
            <person name="Brettin T."/>
            <person name="Detter J.C."/>
            <person name="Rohde M."/>
            <person name="Goeker M."/>
            <person name="Bristow J."/>
            <person name="Eisen J.A."/>
            <person name="Markowitz V."/>
            <person name="Kyrpides N.C."/>
            <person name="Klenk H.-P."/>
            <person name="Hugenholtz P."/>
        </authorList>
    </citation>
    <scope>NUCLEOTIDE SEQUENCE [LARGE SCALE GENOMIC DNA]</scope>
    <source>
        <strain evidence="9">DSM 14684 / CIP 108061 / JCM 11494 / NBRC 100937 / ID131577</strain>
    </source>
</reference>
<dbReference type="OrthoDB" id="7359894at2"/>
<evidence type="ECO:0000256" key="4">
    <source>
        <dbReference type="ARBA" id="ARBA00022989"/>
    </source>
</evidence>
<keyword evidence="5 6" id="KW-0472">Membrane</keyword>
<dbReference type="Proteomes" id="UP000008229">
    <property type="component" value="Chromosome"/>
</dbReference>
<feature type="transmembrane region" description="Helical" evidence="6">
    <location>
        <begin position="48"/>
        <end position="71"/>
    </location>
</feature>
<accession>D3F0N0</accession>
<feature type="transmembrane region" description="Helical" evidence="6">
    <location>
        <begin position="115"/>
        <end position="134"/>
    </location>
</feature>
<evidence type="ECO:0000259" key="7">
    <source>
        <dbReference type="Pfam" id="PF04024"/>
    </source>
</evidence>
<proteinExistence type="predicted"/>
<dbReference type="InterPro" id="IPR052027">
    <property type="entry name" value="PspC"/>
</dbReference>
<feature type="transmembrane region" description="Helical" evidence="6">
    <location>
        <begin position="83"/>
        <end position="109"/>
    </location>
</feature>
<dbReference type="EMBL" id="CP001854">
    <property type="protein sequence ID" value="ADB53964.1"/>
    <property type="molecule type" value="Genomic_DNA"/>
</dbReference>
<keyword evidence="4 6" id="KW-1133">Transmembrane helix</keyword>
<protein>
    <submittedName>
        <fullName evidence="8">Phage shock protein C, PspC</fullName>
    </submittedName>
</protein>